<dbReference type="AlphaFoldDB" id="A0A6J0NUW9"/>
<dbReference type="OrthoDB" id="1082794at2759"/>
<evidence type="ECO:0000259" key="1">
    <source>
        <dbReference type="SMART" id="SM01227"/>
    </source>
</evidence>
<evidence type="ECO:0000313" key="2">
    <source>
        <dbReference type="Proteomes" id="UP000504610"/>
    </source>
</evidence>
<dbReference type="Pfam" id="PF07802">
    <property type="entry name" value="GCK"/>
    <property type="match status" value="1"/>
</dbReference>
<dbReference type="SMART" id="SM01227">
    <property type="entry name" value="GCK"/>
    <property type="match status" value="1"/>
</dbReference>
<keyword evidence="2" id="KW-1185">Reference proteome</keyword>
<name>A0A6J0NUW9_RAPSA</name>
<protein>
    <submittedName>
        <fullName evidence="3">Uncharacterized protein LOC108858504</fullName>
    </submittedName>
</protein>
<dbReference type="InterPro" id="IPR012891">
    <property type="entry name" value="GCK_dom"/>
</dbReference>
<sequence>MVNSESHSSSDQVPPSTPHVDGFTVSARKLLDCAHHLPKVQELATKVASEAFKAAILNDEEGKFSDYMKGGACKESFVALAECPDGFKQLSGMFDCMDAHSDYYEKYKKEIIYEQIEKEFVKELDSTFPGGEVEVFLGIHEFFTKGEGGCCKEQYLASVDCVIEEEDQSDPLLTTFTKRLFRFL</sequence>
<dbReference type="Proteomes" id="UP000504610">
    <property type="component" value="Chromosome 5"/>
</dbReference>
<dbReference type="GeneID" id="108858504"/>
<evidence type="ECO:0000313" key="3">
    <source>
        <dbReference type="RefSeq" id="XP_018487921.1"/>
    </source>
</evidence>
<organism evidence="2 3">
    <name type="scientific">Raphanus sativus</name>
    <name type="common">Radish</name>
    <name type="synonym">Raphanus raphanistrum var. sativus</name>
    <dbReference type="NCBI Taxonomy" id="3726"/>
    <lineage>
        <taxon>Eukaryota</taxon>
        <taxon>Viridiplantae</taxon>
        <taxon>Streptophyta</taxon>
        <taxon>Embryophyta</taxon>
        <taxon>Tracheophyta</taxon>
        <taxon>Spermatophyta</taxon>
        <taxon>Magnoliopsida</taxon>
        <taxon>eudicotyledons</taxon>
        <taxon>Gunneridae</taxon>
        <taxon>Pentapetalae</taxon>
        <taxon>rosids</taxon>
        <taxon>malvids</taxon>
        <taxon>Brassicales</taxon>
        <taxon>Brassicaceae</taxon>
        <taxon>Brassiceae</taxon>
        <taxon>Raphanus</taxon>
    </lineage>
</organism>
<feature type="domain" description="GCK" evidence="1">
    <location>
        <begin position="60"/>
        <end position="120"/>
    </location>
</feature>
<reference evidence="3" key="2">
    <citation type="submission" date="2025-08" db="UniProtKB">
        <authorList>
            <consortium name="RefSeq"/>
        </authorList>
    </citation>
    <scope>IDENTIFICATION</scope>
    <source>
        <tissue evidence="3">Leaf</tissue>
    </source>
</reference>
<dbReference type="KEGG" id="rsz:108858504"/>
<dbReference type="RefSeq" id="XP_018487921.1">
    <property type="nucleotide sequence ID" value="XM_018632419.2"/>
</dbReference>
<proteinExistence type="predicted"/>
<dbReference type="PANTHER" id="PTHR34357:SF13">
    <property type="entry name" value="GCK DOMAIN-CONTAINING PROTEIN"/>
    <property type="match status" value="1"/>
</dbReference>
<accession>A0A6J0NUW9</accession>
<dbReference type="PANTHER" id="PTHR34357">
    <property type="entry name" value="F7A19.14 PROTEIN-RELATED"/>
    <property type="match status" value="1"/>
</dbReference>
<reference evidence="2" key="1">
    <citation type="journal article" date="2019" name="Database">
        <title>The radish genome database (RadishGD): an integrated information resource for radish genomics.</title>
        <authorList>
            <person name="Yu H.J."/>
            <person name="Baek S."/>
            <person name="Lee Y.J."/>
            <person name="Cho A."/>
            <person name="Mun J.H."/>
        </authorList>
    </citation>
    <scope>NUCLEOTIDE SEQUENCE [LARGE SCALE GENOMIC DNA]</scope>
    <source>
        <strain evidence="2">cv. WK10039</strain>
    </source>
</reference>
<gene>
    <name evidence="3" type="primary">LOC108858504</name>
</gene>